<evidence type="ECO:0000313" key="2">
    <source>
        <dbReference type="Proteomes" id="UP000828941"/>
    </source>
</evidence>
<gene>
    <name evidence="1" type="ORF">L6164_011223</name>
</gene>
<dbReference type="Proteomes" id="UP000828941">
    <property type="component" value="Chromosome 5"/>
</dbReference>
<reference evidence="1 2" key="1">
    <citation type="journal article" date="2022" name="DNA Res.">
        <title>Chromosomal-level genome assembly of the orchid tree Bauhinia variegata (Leguminosae; Cercidoideae) supports the allotetraploid origin hypothesis of Bauhinia.</title>
        <authorList>
            <person name="Zhong Y."/>
            <person name="Chen Y."/>
            <person name="Zheng D."/>
            <person name="Pang J."/>
            <person name="Liu Y."/>
            <person name="Luo S."/>
            <person name="Meng S."/>
            <person name="Qian L."/>
            <person name="Wei D."/>
            <person name="Dai S."/>
            <person name="Zhou R."/>
        </authorList>
    </citation>
    <scope>NUCLEOTIDE SEQUENCE [LARGE SCALE GENOMIC DNA]</scope>
    <source>
        <strain evidence="1">BV-YZ2020</strain>
    </source>
</reference>
<evidence type="ECO:0000313" key="1">
    <source>
        <dbReference type="EMBL" id="KAI4343934.1"/>
    </source>
</evidence>
<accession>A0ACB9P553</accession>
<name>A0ACB9P553_BAUVA</name>
<organism evidence="1 2">
    <name type="scientific">Bauhinia variegata</name>
    <name type="common">Purple orchid tree</name>
    <name type="synonym">Phanera variegata</name>
    <dbReference type="NCBI Taxonomy" id="167791"/>
    <lineage>
        <taxon>Eukaryota</taxon>
        <taxon>Viridiplantae</taxon>
        <taxon>Streptophyta</taxon>
        <taxon>Embryophyta</taxon>
        <taxon>Tracheophyta</taxon>
        <taxon>Spermatophyta</taxon>
        <taxon>Magnoliopsida</taxon>
        <taxon>eudicotyledons</taxon>
        <taxon>Gunneridae</taxon>
        <taxon>Pentapetalae</taxon>
        <taxon>rosids</taxon>
        <taxon>fabids</taxon>
        <taxon>Fabales</taxon>
        <taxon>Fabaceae</taxon>
        <taxon>Cercidoideae</taxon>
        <taxon>Cercideae</taxon>
        <taxon>Bauhiniinae</taxon>
        <taxon>Bauhinia</taxon>
    </lineage>
</organism>
<dbReference type="EMBL" id="CM039430">
    <property type="protein sequence ID" value="KAI4343934.1"/>
    <property type="molecule type" value="Genomic_DNA"/>
</dbReference>
<protein>
    <submittedName>
        <fullName evidence="1">Uncharacterized protein</fullName>
    </submittedName>
</protein>
<comment type="caution">
    <text evidence="1">The sequence shown here is derived from an EMBL/GenBank/DDBJ whole genome shotgun (WGS) entry which is preliminary data.</text>
</comment>
<keyword evidence="2" id="KW-1185">Reference proteome</keyword>
<sequence>MVQKRPFDAEEIFEVSFKHPKQAEPGSELVSFSESVFPEDACQISKTLDSGCRQSRPDGDNKVASDTLVELPRVAGDVETSFPGSISVSSWATSSTSEEDVRSEPPVHFSFFPDYFSPERPIRTLTRYEDIYSILLEHPPRKPVPIGPDHQANIPTWDSRGVTRKSDAASDSNSVVMDEIEKNLMGTCVIPMSDMGLSVYDDENVGKGITDCDCEDRGSVRCVRRHVAEKREETFKALGQERFINLGLGDMGEQVAGKWSAEEEQLFHEVIFSNPASLGKNFWDNLSTVFPSRSKREIVSYYFNVFMLRKRAEQNRNDLLNIDSDNDEWQGSDDFGDDEIATREDEDSVSESPVYREDTSPNYPENDMQDYDEYAAEETGDVAGSVDFTKRDIDDDPNYGHANEHHYGGPTLKSQDKEVWHEKRDEEVQGDSCTSSDTGVALQESNVKTENGNHWAGNLNGVSNGCSQGYMLEPCEAKVWDSGFMSCSKNKIDFMASCNMIEEVYGDGRRQRYEKSLS</sequence>
<proteinExistence type="predicted"/>